<dbReference type="EMBL" id="FNPZ01000005">
    <property type="protein sequence ID" value="SDZ48089.1"/>
    <property type="molecule type" value="Genomic_DNA"/>
</dbReference>
<organism evidence="1 2">
    <name type="scientific">Herbiconiux ginsengi</name>
    <dbReference type="NCBI Taxonomy" id="381665"/>
    <lineage>
        <taxon>Bacteria</taxon>
        <taxon>Bacillati</taxon>
        <taxon>Actinomycetota</taxon>
        <taxon>Actinomycetes</taxon>
        <taxon>Micrococcales</taxon>
        <taxon>Microbacteriaceae</taxon>
        <taxon>Herbiconiux</taxon>
    </lineage>
</organism>
<protein>
    <submittedName>
        <fullName evidence="1">Uncharacterized protein</fullName>
    </submittedName>
</protein>
<dbReference type="Proteomes" id="UP000198891">
    <property type="component" value="Unassembled WGS sequence"/>
</dbReference>
<evidence type="ECO:0000313" key="2">
    <source>
        <dbReference type="Proteomes" id="UP000198891"/>
    </source>
</evidence>
<gene>
    <name evidence="1" type="ORF">SAMN05216554_4088</name>
</gene>
<evidence type="ECO:0000313" key="1">
    <source>
        <dbReference type="EMBL" id="SDZ48089.1"/>
    </source>
</evidence>
<name>A0A1H3TFG2_9MICO</name>
<reference evidence="1 2" key="1">
    <citation type="submission" date="2016-10" db="EMBL/GenBank/DDBJ databases">
        <authorList>
            <person name="de Groot N.N."/>
        </authorList>
    </citation>
    <scope>NUCLEOTIDE SEQUENCE [LARGE SCALE GENOMIC DNA]</scope>
    <source>
        <strain evidence="1 2">CGMCC 4.3491</strain>
    </source>
</reference>
<sequence>MSLARLLVSLIFSIETTKGSTDLDDGARNTVPKQDEGDFLSKNHVELPGVHLLAPLFRIAVGLAFSCSLKVAR</sequence>
<accession>A0A1H3TFG2</accession>
<keyword evidence="2" id="KW-1185">Reference proteome</keyword>
<dbReference type="AlphaFoldDB" id="A0A1H3TFG2"/>
<proteinExistence type="predicted"/>